<dbReference type="EMBL" id="PSNY01000009">
    <property type="protein sequence ID" value="PPE69846.1"/>
    <property type="molecule type" value="Genomic_DNA"/>
</dbReference>
<feature type="compositionally biased region" description="Gly residues" evidence="1">
    <location>
        <begin position="75"/>
        <end position="84"/>
    </location>
</feature>
<feature type="region of interest" description="Disordered" evidence="1">
    <location>
        <begin position="1"/>
        <end position="200"/>
    </location>
</feature>
<name>A0A2S5T4H2_9BURK</name>
<reference evidence="2 4" key="1">
    <citation type="submission" date="2018-02" db="EMBL/GenBank/DDBJ databases">
        <title>Reclassifiation of [Polyangium] brachysporum DSM 7029 as Guopingzhaonella breviflexa gen. nov., sp. nov., a member of the family Comamonadaceae.</title>
        <authorList>
            <person name="Tang B."/>
        </authorList>
    </citation>
    <scope>NUCLEOTIDE SEQUENCE [LARGE SCALE GENOMIC DNA]</scope>
    <source>
        <strain evidence="2 4">DSM 15344</strain>
    </source>
</reference>
<feature type="compositionally biased region" description="Low complexity" evidence="1">
    <location>
        <begin position="250"/>
        <end position="264"/>
    </location>
</feature>
<feature type="region of interest" description="Disordered" evidence="1">
    <location>
        <begin position="240"/>
        <end position="295"/>
    </location>
</feature>
<evidence type="ECO:0000256" key="1">
    <source>
        <dbReference type="SAM" id="MobiDB-lite"/>
    </source>
</evidence>
<evidence type="ECO:0000313" key="3">
    <source>
        <dbReference type="EMBL" id="TCP06705.1"/>
    </source>
</evidence>
<gene>
    <name evidence="2" type="ORF">C1702_10225</name>
    <name evidence="3" type="ORF">EV676_106189</name>
</gene>
<reference evidence="3 5" key="2">
    <citation type="submission" date="2019-03" db="EMBL/GenBank/DDBJ databases">
        <title>Genomic Encyclopedia of Type Strains, Phase IV (KMG-IV): sequencing the most valuable type-strain genomes for metagenomic binning, comparative biology and taxonomic classification.</title>
        <authorList>
            <person name="Goeker M."/>
        </authorList>
    </citation>
    <scope>NUCLEOTIDE SEQUENCE [LARGE SCALE GENOMIC DNA]</scope>
    <source>
        <strain evidence="3 5">DSM 15264</strain>
    </source>
</reference>
<evidence type="ECO:0000313" key="2">
    <source>
        <dbReference type="EMBL" id="PPE69846.1"/>
    </source>
</evidence>
<comment type="caution">
    <text evidence="2">The sequence shown here is derived from an EMBL/GenBank/DDBJ whole genome shotgun (WGS) entry which is preliminary data.</text>
</comment>
<feature type="compositionally biased region" description="Basic and acidic residues" evidence="1">
    <location>
        <begin position="1"/>
        <end position="31"/>
    </location>
</feature>
<accession>A0A2S5T4H2</accession>
<feature type="compositionally biased region" description="Basic and acidic residues" evidence="1">
    <location>
        <begin position="99"/>
        <end position="124"/>
    </location>
</feature>
<evidence type="ECO:0000313" key="4">
    <source>
        <dbReference type="Proteomes" id="UP000239406"/>
    </source>
</evidence>
<feature type="compositionally biased region" description="Gly residues" evidence="1">
    <location>
        <begin position="128"/>
        <end position="145"/>
    </location>
</feature>
<dbReference type="Proteomes" id="UP000239406">
    <property type="component" value="Unassembled WGS sequence"/>
</dbReference>
<feature type="compositionally biased region" description="Low complexity" evidence="1">
    <location>
        <begin position="275"/>
        <end position="295"/>
    </location>
</feature>
<proteinExistence type="predicted"/>
<organism evidence="2 4">
    <name type="scientific">Caldimonas thermodepolymerans</name>
    <dbReference type="NCBI Taxonomy" id="215580"/>
    <lineage>
        <taxon>Bacteria</taxon>
        <taxon>Pseudomonadati</taxon>
        <taxon>Pseudomonadota</taxon>
        <taxon>Betaproteobacteria</taxon>
        <taxon>Burkholderiales</taxon>
        <taxon>Sphaerotilaceae</taxon>
        <taxon>Caldimonas</taxon>
    </lineage>
</organism>
<sequence>MPHRHEGPRPRPEDDEARRSRQPQARDRWQERTPGPYGSAPDDSWPRGGPDRDDYGSERDIEASRGSMGDYYTGGWRGSPGAGGPVARPPGACGEGWDGDPRGSYDSRDPDADERSAPRRDPFYRGEQYGGYQGDPGPRGRGPWGGPHETRYGGGWDEGRGRAGRGSGGYGGQSYDERSRGTYGQNYGGSGDYQGYTYEGQRHLDPDYHQWRTEQMRALDEDYHQWRQERYRKFSEEFDQWRRARQQQPAGTAAASSGSDSSVGTGTGTSGTGQAGSDADTGHGAAPAGTAPRGK</sequence>
<dbReference type="AlphaFoldDB" id="A0A2S5T4H2"/>
<dbReference type="EMBL" id="SLXF01000006">
    <property type="protein sequence ID" value="TCP06705.1"/>
    <property type="molecule type" value="Genomic_DNA"/>
</dbReference>
<dbReference type="Proteomes" id="UP000294772">
    <property type="component" value="Unassembled WGS sequence"/>
</dbReference>
<dbReference type="OrthoDB" id="8819682at2"/>
<evidence type="ECO:0000313" key="5">
    <source>
        <dbReference type="Proteomes" id="UP000294772"/>
    </source>
</evidence>
<feature type="compositionally biased region" description="Gly residues" evidence="1">
    <location>
        <begin position="265"/>
        <end position="274"/>
    </location>
</feature>
<keyword evidence="4" id="KW-1185">Reference proteome</keyword>
<feature type="compositionally biased region" description="Basic and acidic residues" evidence="1">
    <location>
        <begin position="49"/>
        <end position="63"/>
    </location>
</feature>
<dbReference type="RefSeq" id="WP_104357594.1">
    <property type="nucleotide sequence ID" value="NZ_CP064338.1"/>
</dbReference>
<protein>
    <submittedName>
        <fullName evidence="2">Uncharacterized protein</fullName>
    </submittedName>
</protein>